<organism evidence="2 3">
    <name type="scientific">Sphagnum jensenii</name>
    <dbReference type="NCBI Taxonomy" id="128206"/>
    <lineage>
        <taxon>Eukaryota</taxon>
        <taxon>Viridiplantae</taxon>
        <taxon>Streptophyta</taxon>
        <taxon>Embryophyta</taxon>
        <taxon>Bryophyta</taxon>
        <taxon>Sphagnophytina</taxon>
        <taxon>Sphagnopsida</taxon>
        <taxon>Sphagnales</taxon>
        <taxon>Sphagnaceae</taxon>
        <taxon>Sphagnum</taxon>
    </lineage>
</organism>
<feature type="region of interest" description="Disordered" evidence="1">
    <location>
        <begin position="48"/>
        <end position="72"/>
    </location>
</feature>
<gene>
    <name evidence="2" type="ORF">CSSPJE1EN2_LOCUS14659</name>
</gene>
<feature type="compositionally biased region" description="Basic and acidic residues" evidence="1">
    <location>
        <begin position="184"/>
        <end position="196"/>
    </location>
</feature>
<name>A0ABP1BAP6_9BRYO</name>
<dbReference type="Proteomes" id="UP001497522">
    <property type="component" value="Chromosome 2"/>
</dbReference>
<feature type="region of interest" description="Disordered" evidence="1">
    <location>
        <begin position="175"/>
        <end position="216"/>
    </location>
</feature>
<keyword evidence="3" id="KW-1185">Reference proteome</keyword>
<protein>
    <submittedName>
        <fullName evidence="2">Uncharacterized protein</fullName>
    </submittedName>
</protein>
<proteinExistence type="predicted"/>
<evidence type="ECO:0000256" key="1">
    <source>
        <dbReference type="SAM" id="MobiDB-lite"/>
    </source>
</evidence>
<feature type="region of interest" description="Disordered" evidence="1">
    <location>
        <begin position="95"/>
        <end position="135"/>
    </location>
</feature>
<evidence type="ECO:0000313" key="3">
    <source>
        <dbReference type="Proteomes" id="UP001497522"/>
    </source>
</evidence>
<sequence>MANLQVLSEHLKLASCHLPRRLQQASMDGSNLVFLEKNGKTYRWPFGGARRKRVSTPSSSEVTRSSRRAAQKRATTWSFGRSAWWSGKIQWKRAATPSSGKTTRKRALVSLSGKATQSSNRAGWKRAPASSSAEAAWPFDRARRKRAPALSSGRARRKRATTQLFNLAQFRGMARAQPNGRGRSHNDLEEWQEGRRAPARASLKPWGENFHGKNEV</sequence>
<reference evidence="2 3" key="1">
    <citation type="submission" date="2024-03" db="EMBL/GenBank/DDBJ databases">
        <authorList>
            <consortium name="ELIXIR-Norway"/>
            <consortium name="Elixir Norway"/>
        </authorList>
    </citation>
    <scope>NUCLEOTIDE SEQUENCE [LARGE SCALE GENOMIC DNA]</scope>
</reference>
<accession>A0ABP1BAP6</accession>
<dbReference type="EMBL" id="OZ023703">
    <property type="protein sequence ID" value="CAK9872062.1"/>
    <property type="molecule type" value="Genomic_DNA"/>
</dbReference>
<evidence type="ECO:0000313" key="2">
    <source>
        <dbReference type="EMBL" id="CAK9872062.1"/>
    </source>
</evidence>